<dbReference type="GO" id="GO:0005576">
    <property type="term" value="C:extracellular region"/>
    <property type="evidence" value="ECO:0007669"/>
    <property type="project" value="UniProtKB-SubCell"/>
</dbReference>
<protein>
    <recommendedName>
        <fullName evidence="5">RxLR effector protein</fullName>
    </recommendedName>
</protein>
<dbReference type="OrthoDB" id="109290at2759"/>
<evidence type="ECO:0000256" key="3">
    <source>
        <dbReference type="ARBA" id="ARBA00022525"/>
    </source>
</evidence>
<dbReference type="AlphaFoldDB" id="A0A3F2RC05"/>
<dbReference type="Proteomes" id="UP000277300">
    <property type="component" value="Unassembled WGS sequence"/>
</dbReference>
<comment type="function">
    <text evidence="5">Effector that suppresses plant defense responses during pathogen infection.</text>
</comment>
<keyword evidence="3 5" id="KW-0964">Secreted</keyword>
<keyword evidence="4 5" id="KW-0732">Signal</keyword>
<dbReference type="EMBL" id="MBDO02000793">
    <property type="protein sequence ID" value="RLN52243.1"/>
    <property type="molecule type" value="Genomic_DNA"/>
</dbReference>
<comment type="similarity">
    <text evidence="2 5">Belongs to the RxLR effector family.</text>
</comment>
<dbReference type="Pfam" id="PF16810">
    <property type="entry name" value="RXLR"/>
    <property type="match status" value="1"/>
</dbReference>
<evidence type="ECO:0000256" key="4">
    <source>
        <dbReference type="ARBA" id="ARBA00022729"/>
    </source>
</evidence>
<organism evidence="7 8">
    <name type="scientific">Phytophthora kernoviae</name>
    <dbReference type="NCBI Taxonomy" id="325452"/>
    <lineage>
        <taxon>Eukaryota</taxon>
        <taxon>Sar</taxon>
        <taxon>Stramenopiles</taxon>
        <taxon>Oomycota</taxon>
        <taxon>Peronosporomycetes</taxon>
        <taxon>Peronosporales</taxon>
        <taxon>Peronosporaceae</taxon>
        <taxon>Phytophthora</taxon>
    </lineage>
</organism>
<accession>A0A3F2RC05</accession>
<gene>
    <name evidence="7" type="ORF">BBP00_00009689</name>
</gene>
<comment type="domain">
    <text evidence="5">The RxLR-dEER motif acts to carry the protein into the host cell cytoplasm through binding to cell surface phosphatidylinositol-3-phosphate.</text>
</comment>
<feature type="chain" id="PRO_5028510013" description="RxLR effector protein" evidence="5">
    <location>
        <begin position="24"/>
        <end position="342"/>
    </location>
</feature>
<feature type="signal peptide" evidence="5">
    <location>
        <begin position="1"/>
        <end position="23"/>
    </location>
</feature>
<comment type="subcellular location">
    <subcellularLocation>
        <location evidence="1 5">Secreted</location>
    </subcellularLocation>
</comment>
<evidence type="ECO:0000256" key="6">
    <source>
        <dbReference type="SAM" id="Coils"/>
    </source>
</evidence>
<dbReference type="InterPro" id="IPR031825">
    <property type="entry name" value="RXLR"/>
</dbReference>
<feature type="coiled-coil region" evidence="6">
    <location>
        <begin position="289"/>
        <end position="337"/>
    </location>
</feature>
<evidence type="ECO:0000313" key="8">
    <source>
        <dbReference type="Proteomes" id="UP000277300"/>
    </source>
</evidence>
<evidence type="ECO:0000256" key="2">
    <source>
        <dbReference type="ARBA" id="ARBA00010400"/>
    </source>
</evidence>
<comment type="caution">
    <text evidence="7">The sequence shown here is derived from an EMBL/GenBank/DDBJ whole genome shotgun (WGS) entry which is preliminary data.</text>
</comment>
<name>A0A3F2RC05_9STRA</name>
<proteinExistence type="inferred from homology"/>
<evidence type="ECO:0000256" key="5">
    <source>
        <dbReference type="RuleBase" id="RU367124"/>
    </source>
</evidence>
<evidence type="ECO:0000256" key="1">
    <source>
        <dbReference type="ARBA" id="ARBA00004613"/>
    </source>
</evidence>
<sequence>MRLSYHLLAIAATLVLASGNALSMDTDVDQNMALEVKSSHAVRSLGAGQTEDDKGKDYLRSLKTTAETNGGNGDGEEERRIISSLKKLFPSSATKKAAAAAKQAELDNLITTLVRDDNLLYAMFHQWAIKKVDSTKIFLKYNGEFNDDARKIANCASLQIHTQRCRSLYPNTEEEENAAEEKVAKPRKKEIRPLVDLCLRFVTKHFESICMEKIVAFPEEEAALIASMPSNLVHRMVINLVKESKRVKKKNRESRAQIETLERSLRSTRRGAALLESARDGEAAMRTRMGEQQHIAQRLERELDTVKTELATAEAENRQLRSKVDNAERSQLRLEAKVSTML</sequence>
<evidence type="ECO:0000313" key="7">
    <source>
        <dbReference type="EMBL" id="RLN52243.1"/>
    </source>
</evidence>
<reference evidence="7 8" key="1">
    <citation type="submission" date="2018-07" db="EMBL/GenBank/DDBJ databases">
        <title>Genome sequencing of oomycete isolates from Chile give support for New Zealand origin for Phytophthora kernoviae and make available the first Nothophytophthora sp. genome.</title>
        <authorList>
            <person name="Studholme D.J."/>
            <person name="Sanfuentes E."/>
            <person name="Panda P."/>
            <person name="Hill R."/>
            <person name="Sambles C."/>
            <person name="Grant M."/>
            <person name="Williams N.M."/>
            <person name="Mcdougal R.L."/>
        </authorList>
    </citation>
    <scope>NUCLEOTIDE SEQUENCE [LARGE SCALE GENOMIC DNA]</scope>
    <source>
        <strain evidence="7">Chile6</strain>
    </source>
</reference>
<keyword evidence="6" id="KW-0175">Coiled coil</keyword>